<keyword evidence="6" id="KW-0067">ATP-binding</keyword>
<comment type="catalytic activity">
    <reaction evidence="7">
        <text>L-threonyl-[protein] + ATP = O-phospho-L-threonyl-[protein] + ADP + H(+)</text>
        <dbReference type="Rhea" id="RHEA:46608"/>
        <dbReference type="Rhea" id="RHEA-COMP:11060"/>
        <dbReference type="Rhea" id="RHEA-COMP:11605"/>
        <dbReference type="ChEBI" id="CHEBI:15378"/>
        <dbReference type="ChEBI" id="CHEBI:30013"/>
        <dbReference type="ChEBI" id="CHEBI:30616"/>
        <dbReference type="ChEBI" id="CHEBI:61977"/>
        <dbReference type="ChEBI" id="CHEBI:456216"/>
        <dbReference type="EC" id="2.7.11.1"/>
    </reaction>
</comment>
<keyword evidence="10" id="KW-1185">Reference proteome</keyword>
<dbReference type="PANTHER" id="PTHR48005">
    <property type="entry name" value="LEUCINE RICH REPEAT KINASE 2"/>
    <property type="match status" value="1"/>
</dbReference>
<keyword evidence="2" id="KW-0723">Serine/threonine-protein kinase</keyword>
<dbReference type="PANTHER" id="PTHR48005:SF16">
    <property type="entry name" value="MDIS1-INTERACTING RECEPTOR LIKE KINASE 2-LIKE ISOFORM X1"/>
    <property type="match status" value="1"/>
</dbReference>
<comment type="catalytic activity">
    <reaction evidence="8">
        <text>L-seryl-[protein] + ATP = O-phospho-L-seryl-[protein] + ADP + H(+)</text>
        <dbReference type="Rhea" id="RHEA:17989"/>
        <dbReference type="Rhea" id="RHEA-COMP:9863"/>
        <dbReference type="Rhea" id="RHEA-COMP:11604"/>
        <dbReference type="ChEBI" id="CHEBI:15378"/>
        <dbReference type="ChEBI" id="CHEBI:29999"/>
        <dbReference type="ChEBI" id="CHEBI:30616"/>
        <dbReference type="ChEBI" id="CHEBI:83421"/>
        <dbReference type="ChEBI" id="CHEBI:456216"/>
        <dbReference type="EC" id="2.7.11.1"/>
    </reaction>
</comment>
<evidence type="ECO:0000256" key="8">
    <source>
        <dbReference type="ARBA" id="ARBA00048679"/>
    </source>
</evidence>
<proteinExistence type="predicted"/>
<evidence type="ECO:0000313" key="9">
    <source>
        <dbReference type="EMBL" id="MED6133425.1"/>
    </source>
</evidence>
<dbReference type="InterPro" id="IPR051420">
    <property type="entry name" value="Ser_Thr_Kinases_DiverseReg"/>
</dbReference>
<evidence type="ECO:0000256" key="5">
    <source>
        <dbReference type="ARBA" id="ARBA00022777"/>
    </source>
</evidence>
<evidence type="ECO:0000256" key="7">
    <source>
        <dbReference type="ARBA" id="ARBA00047899"/>
    </source>
</evidence>
<evidence type="ECO:0000256" key="4">
    <source>
        <dbReference type="ARBA" id="ARBA00022741"/>
    </source>
</evidence>
<dbReference type="InterPro" id="IPR011009">
    <property type="entry name" value="Kinase-like_dom_sf"/>
</dbReference>
<evidence type="ECO:0000256" key="6">
    <source>
        <dbReference type="ARBA" id="ARBA00022840"/>
    </source>
</evidence>
<evidence type="ECO:0000313" key="10">
    <source>
        <dbReference type="Proteomes" id="UP001341840"/>
    </source>
</evidence>
<dbReference type="Proteomes" id="UP001341840">
    <property type="component" value="Unassembled WGS sequence"/>
</dbReference>
<protein>
    <recommendedName>
        <fullName evidence="1">non-specific serine/threonine protein kinase</fullName>
        <ecNumber evidence="1">2.7.11.1</ecNumber>
    </recommendedName>
</protein>
<evidence type="ECO:0000256" key="3">
    <source>
        <dbReference type="ARBA" id="ARBA00022679"/>
    </source>
</evidence>
<name>A0ABU6SB23_9FABA</name>
<keyword evidence="3" id="KW-0808">Transferase</keyword>
<comment type="caution">
    <text evidence="9">The sequence shown here is derived from an EMBL/GenBank/DDBJ whole genome shotgun (WGS) entry which is preliminary data.</text>
</comment>
<sequence>MSAATKCDVYSFGVLALETMMGHHPGQLASTLSKPCTQQLLVKDFLDPRNPLPNFGKDMQDVVLGVKLALACLSLDPKTRPSMQDVANEFLASKARIQHFDFFLQHYCSLCIQLGLCFT</sequence>
<dbReference type="EC" id="2.7.11.1" evidence="1"/>
<evidence type="ECO:0000256" key="2">
    <source>
        <dbReference type="ARBA" id="ARBA00022527"/>
    </source>
</evidence>
<evidence type="ECO:0000256" key="1">
    <source>
        <dbReference type="ARBA" id="ARBA00012513"/>
    </source>
</evidence>
<reference evidence="9 10" key="1">
    <citation type="journal article" date="2023" name="Plants (Basel)">
        <title>Bridging the Gap: Combining Genomics and Transcriptomics Approaches to Understand Stylosanthes scabra, an Orphan Legume from the Brazilian Caatinga.</title>
        <authorList>
            <person name="Ferreira-Neto J.R.C."/>
            <person name="da Silva M.D."/>
            <person name="Binneck E."/>
            <person name="de Melo N.F."/>
            <person name="da Silva R.H."/>
            <person name="de Melo A.L.T.M."/>
            <person name="Pandolfi V."/>
            <person name="Bustamante F.O."/>
            <person name="Brasileiro-Vidal A.C."/>
            <person name="Benko-Iseppon A.M."/>
        </authorList>
    </citation>
    <scope>NUCLEOTIDE SEQUENCE [LARGE SCALE GENOMIC DNA]</scope>
    <source>
        <tissue evidence="9">Leaves</tissue>
    </source>
</reference>
<dbReference type="EMBL" id="JASCZI010060525">
    <property type="protein sequence ID" value="MED6133425.1"/>
    <property type="molecule type" value="Genomic_DNA"/>
</dbReference>
<organism evidence="9 10">
    <name type="scientific">Stylosanthes scabra</name>
    <dbReference type="NCBI Taxonomy" id="79078"/>
    <lineage>
        <taxon>Eukaryota</taxon>
        <taxon>Viridiplantae</taxon>
        <taxon>Streptophyta</taxon>
        <taxon>Embryophyta</taxon>
        <taxon>Tracheophyta</taxon>
        <taxon>Spermatophyta</taxon>
        <taxon>Magnoliopsida</taxon>
        <taxon>eudicotyledons</taxon>
        <taxon>Gunneridae</taxon>
        <taxon>Pentapetalae</taxon>
        <taxon>rosids</taxon>
        <taxon>fabids</taxon>
        <taxon>Fabales</taxon>
        <taxon>Fabaceae</taxon>
        <taxon>Papilionoideae</taxon>
        <taxon>50 kb inversion clade</taxon>
        <taxon>dalbergioids sensu lato</taxon>
        <taxon>Dalbergieae</taxon>
        <taxon>Pterocarpus clade</taxon>
        <taxon>Stylosanthes</taxon>
    </lineage>
</organism>
<dbReference type="Gene3D" id="1.10.510.10">
    <property type="entry name" value="Transferase(Phosphotransferase) domain 1"/>
    <property type="match status" value="1"/>
</dbReference>
<keyword evidence="5" id="KW-0418">Kinase</keyword>
<gene>
    <name evidence="9" type="ORF">PIB30_028081</name>
</gene>
<keyword evidence="4" id="KW-0547">Nucleotide-binding</keyword>
<dbReference type="SUPFAM" id="SSF56112">
    <property type="entry name" value="Protein kinase-like (PK-like)"/>
    <property type="match status" value="1"/>
</dbReference>
<accession>A0ABU6SB23</accession>